<feature type="non-terminal residue" evidence="1">
    <location>
        <position position="1"/>
    </location>
</feature>
<dbReference type="EMBL" id="CAJPIZ010054172">
    <property type="protein sequence ID" value="CAG2123118.1"/>
    <property type="molecule type" value="Genomic_DNA"/>
</dbReference>
<evidence type="ECO:0000313" key="1">
    <source>
        <dbReference type="EMBL" id="CAD7650858.1"/>
    </source>
</evidence>
<protein>
    <submittedName>
        <fullName evidence="1">Uncharacterized protein</fullName>
    </submittedName>
</protein>
<accession>A0A7R9LZM0</accession>
<dbReference type="Proteomes" id="UP000759131">
    <property type="component" value="Unassembled WGS sequence"/>
</dbReference>
<evidence type="ECO:0000313" key="2">
    <source>
        <dbReference type="Proteomes" id="UP000759131"/>
    </source>
</evidence>
<keyword evidence="2" id="KW-1185">Reference proteome</keyword>
<sequence length="126" mass="14544">IPTISTTYQLGSGILNWRNLDDNEKQYLIHVNQPGDTIPIMVKDLTAHHNYKTVIVYYDESFQLDHKQKSLLVNTKARHIIRQLEGKTVEQYVKLFADIKKAKMLNYVIFGTIETLNNVIDAVRNG</sequence>
<reference evidence="1" key="1">
    <citation type="submission" date="2020-11" db="EMBL/GenBank/DDBJ databases">
        <authorList>
            <person name="Tran Van P."/>
        </authorList>
    </citation>
    <scope>NUCLEOTIDE SEQUENCE</scope>
</reference>
<proteinExistence type="predicted"/>
<name>A0A7R9LZM0_9ACAR</name>
<organism evidence="1">
    <name type="scientific">Medioppia subpectinata</name>
    <dbReference type="NCBI Taxonomy" id="1979941"/>
    <lineage>
        <taxon>Eukaryota</taxon>
        <taxon>Metazoa</taxon>
        <taxon>Ecdysozoa</taxon>
        <taxon>Arthropoda</taxon>
        <taxon>Chelicerata</taxon>
        <taxon>Arachnida</taxon>
        <taxon>Acari</taxon>
        <taxon>Acariformes</taxon>
        <taxon>Sarcoptiformes</taxon>
        <taxon>Oribatida</taxon>
        <taxon>Brachypylina</taxon>
        <taxon>Oppioidea</taxon>
        <taxon>Oppiidae</taxon>
        <taxon>Medioppia</taxon>
    </lineage>
</organism>
<gene>
    <name evidence="1" type="ORF">OSB1V03_LOCUS23063</name>
</gene>
<dbReference type="AlphaFoldDB" id="A0A7R9LZM0"/>
<dbReference type="EMBL" id="OC908747">
    <property type="protein sequence ID" value="CAD7650858.1"/>
    <property type="molecule type" value="Genomic_DNA"/>
</dbReference>
<dbReference type="OrthoDB" id="5984008at2759"/>